<feature type="non-terminal residue" evidence="1">
    <location>
        <position position="36"/>
    </location>
</feature>
<protein>
    <submittedName>
        <fullName evidence="1">Uncharacterized protein</fullName>
    </submittedName>
</protein>
<reference evidence="1" key="1">
    <citation type="submission" date="2018-05" db="EMBL/GenBank/DDBJ databases">
        <authorList>
            <person name="Lanie J.A."/>
            <person name="Ng W.-L."/>
            <person name="Kazmierczak K.M."/>
            <person name="Andrzejewski T.M."/>
            <person name="Davidsen T.M."/>
            <person name="Wayne K.J."/>
            <person name="Tettelin H."/>
            <person name="Glass J.I."/>
            <person name="Rusch D."/>
            <person name="Podicherti R."/>
            <person name="Tsui H.-C.T."/>
            <person name="Winkler M.E."/>
        </authorList>
    </citation>
    <scope>NUCLEOTIDE SEQUENCE</scope>
</reference>
<organism evidence="1">
    <name type="scientific">marine metagenome</name>
    <dbReference type="NCBI Taxonomy" id="408172"/>
    <lineage>
        <taxon>unclassified sequences</taxon>
        <taxon>metagenomes</taxon>
        <taxon>ecological metagenomes</taxon>
    </lineage>
</organism>
<dbReference type="AlphaFoldDB" id="A0A382CWK1"/>
<name>A0A382CWK1_9ZZZZ</name>
<accession>A0A382CWK1</accession>
<gene>
    <name evidence="1" type="ORF">METZ01_LOCUS183299</name>
</gene>
<evidence type="ECO:0000313" key="1">
    <source>
        <dbReference type="EMBL" id="SVB30445.1"/>
    </source>
</evidence>
<sequence>MVGFAVSQKIDHWSFDCAEGSIPFTRSISPPFILNG</sequence>
<proteinExistence type="predicted"/>
<dbReference type="EMBL" id="UINC01036453">
    <property type="protein sequence ID" value="SVB30445.1"/>
    <property type="molecule type" value="Genomic_DNA"/>
</dbReference>